<evidence type="ECO:0000313" key="4">
    <source>
        <dbReference type="EMBL" id="ADG90894.1"/>
    </source>
</evidence>
<dbReference type="SUPFAM" id="SSF56042">
    <property type="entry name" value="PurM C-terminal domain-like"/>
    <property type="match status" value="1"/>
</dbReference>
<dbReference type="InterPro" id="IPR036676">
    <property type="entry name" value="PurM-like_C_sf"/>
</dbReference>
<reference evidence="5" key="2">
    <citation type="journal article" date="2010" name="Stand. Genomic Sci.">
        <title>Complete genome sequence of Thermosphaera aggregans type strain (M11TLT).</title>
        <authorList>
            <person name="Spring S."/>
            <person name="Rachel R."/>
            <person name="Lapidus A."/>
            <person name="Davenport K."/>
            <person name="Tice H."/>
            <person name="Copeland A."/>
            <person name="Cheng J.-F."/>
            <person name="Lucas S."/>
            <person name="Chen F."/>
            <person name="Nolan M."/>
            <person name="Bruce D."/>
            <person name="Goodwin L."/>
            <person name="Pitluck S."/>
            <person name="Ivanova N."/>
            <person name="Mavromatis K."/>
            <person name="Ovchinnikova G."/>
            <person name="Pati A."/>
            <person name="Chen A."/>
            <person name="Palaniappan K."/>
            <person name="Land M."/>
            <person name="Hauser L."/>
            <person name="Chang Y.-J."/>
            <person name="Jeffries C.C."/>
            <person name="Brettin T."/>
            <person name="Detter J.C."/>
            <person name="Tapia R."/>
            <person name="Han C."/>
            <person name="Heimerl T."/>
            <person name="Weikl F."/>
            <person name="Brambilla E."/>
            <person name="Goker M."/>
            <person name="Bristow J."/>
            <person name="Eisen J.A."/>
            <person name="Markowitz V."/>
            <person name="Hugenholtz P."/>
            <person name="Kyrpides N.C."/>
            <person name="Klenk H.-P."/>
        </authorList>
    </citation>
    <scope>NUCLEOTIDE SEQUENCE [LARGE SCALE GENOMIC DNA]</scope>
    <source>
        <strain evidence="5">DSM 11486 / M11TL</strain>
    </source>
</reference>
<dbReference type="OrthoDB" id="31494at2157"/>
<feature type="domain" description="PurM-like C-terminal" evidence="3">
    <location>
        <begin position="167"/>
        <end position="310"/>
    </location>
</feature>
<organism evidence="4 5">
    <name type="scientific">Thermosphaera aggregans (strain DSM 11486 / M11TL)</name>
    <dbReference type="NCBI Taxonomy" id="633148"/>
    <lineage>
        <taxon>Archaea</taxon>
        <taxon>Thermoproteota</taxon>
        <taxon>Thermoprotei</taxon>
        <taxon>Desulfurococcales</taxon>
        <taxon>Desulfurococcaceae</taxon>
        <taxon>Thermosphaera</taxon>
    </lineage>
</organism>
<dbReference type="HOGENOM" id="CLU_049733_0_0_2"/>
<dbReference type="GeneID" id="9165635"/>
<evidence type="ECO:0000313" key="5">
    <source>
        <dbReference type="Proteomes" id="UP000002376"/>
    </source>
</evidence>
<reference key="3">
    <citation type="submission" date="2010-02" db="EMBL/GenBank/DDBJ databases">
        <title>Complete genome sequence of Thermosphaera aggregans type strain (M11TL).</title>
        <authorList>
            <consortium name="US DOE Joint Genome Institute (JGI-PGF)"/>
            <person name="Spring S."/>
            <person name="Lapidus A."/>
            <person name="Munk C."/>
            <person name="Schroeder M."/>
            <person name="Glavina Del Rio T."/>
            <person name="Tice H."/>
            <person name="Copeland A."/>
            <person name="Cheng J.-F."/>
            <person name="Lucas S."/>
            <person name="Chen F."/>
            <person name="Nolan M."/>
            <person name="Bruce D."/>
            <person name="Goodwin L."/>
            <person name="Pitluck S."/>
            <person name="Ivanova N."/>
            <person name="Mavromatis K."/>
            <person name="Ovchinnikova G."/>
            <person name="Pati A."/>
            <person name="Chen A."/>
            <person name="Palaniappan K."/>
            <person name="Land M."/>
            <person name="Hauser L."/>
            <person name="Chang Y.-J."/>
            <person name="Jeffries C.C."/>
            <person name="Brettin T."/>
            <person name="Detter J.C."/>
            <person name="Tapia R."/>
            <person name="Han C."/>
            <person name="Chain P."/>
            <person name="Heimerl T."/>
            <person name="Weik F."/>
            <person name="Goker M."/>
            <person name="Rachel R."/>
            <person name="Bristow J."/>
            <person name="Eisen J.A."/>
            <person name="Markowitz V."/>
            <person name="Hugenholtz P."/>
            <person name="Kyrpides N.C."/>
            <person name="Klenk H.-P."/>
        </authorList>
    </citation>
    <scope>NUCLEOTIDE SEQUENCE</scope>
    <source>
        <strain>DSM 11486</strain>
    </source>
</reference>
<dbReference type="PANTHER" id="PTHR30303:SF0">
    <property type="entry name" value="CARBAMOYL DEHYDRATASE HYPE"/>
    <property type="match status" value="1"/>
</dbReference>
<proteinExistence type="inferred from homology"/>
<dbReference type="NCBIfam" id="TIGR02124">
    <property type="entry name" value="hypE"/>
    <property type="match status" value="1"/>
</dbReference>
<dbReference type="InterPro" id="IPR016188">
    <property type="entry name" value="PurM-like_N"/>
</dbReference>
<dbReference type="SUPFAM" id="SSF55326">
    <property type="entry name" value="PurM N-terminal domain-like"/>
    <property type="match status" value="1"/>
</dbReference>
<dbReference type="Gene3D" id="3.90.650.10">
    <property type="entry name" value="PurM-like C-terminal domain"/>
    <property type="match status" value="1"/>
</dbReference>
<feature type="domain" description="PurM-like N-terminal" evidence="2">
    <location>
        <begin position="45"/>
        <end position="156"/>
    </location>
</feature>
<dbReference type="AlphaFoldDB" id="D5U194"/>
<dbReference type="eggNOG" id="arCOG00636">
    <property type="taxonomic scope" value="Archaea"/>
</dbReference>
<dbReference type="InterPro" id="IPR010918">
    <property type="entry name" value="PurM-like_C_dom"/>
</dbReference>
<dbReference type="PANTHER" id="PTHR30303">
    <property type="entry name" value="HYDROGENASE ISOENZYMES FORMATION PROTEIN HYPE"/>
    <property type="match status" value="1"/>
</dbReference>
<comment type="similarity">
    <text evidence="1">Belongs to the HypE family.</text>
</comment>
<evidence type="ECO:0000256" key="1">
    <source>
        <dbReference type="ARBA" id="ARBA00006243"/>
    </source>
</evidence>
<dbReference type="STRING" id="633148.Tagg_0621"/>
<dbReference type="Pfam" id="PF00586">
    <property type="entry name" value="AIRS"/>
    <property type="match status" value="1"/>
</dbReference>
<accession>D5U194</accession>
<protein>
    <submittedName>
        <fullName evidence="4">Hydrogenase expression/formation protein HypE</fullName>
    </submittedName>
</protein>
<keyword evidence="5" id="KW-1185">Reference proteome</keyword>
<dbReference type="InterPro" id="IPR036921">
    <property type="entry name" value="PurM-like_N_sf"/>
</dbReference>
<dbReference type="InterPro" id="IPR011854">
    <property type="entry name" value="HypE"/>
</dbReference>
<dbReference type="GO" id="GO:0051604">
    <property type="term" value="P:protein maturation"/>
    <property type="evidence" value="ECO:0007669"/>
    <property type="project" value="TreeGrafter"/>
</dbReference>
<dbReference type="Gene3D" id="3.30.1330.10">
    <property type="entry name" value="PurM-like, N-terminal domain"/>
    <property type="match status" value="1"/>
</dbReference>
<name>D5U194_THEAM</name>
<reference evidence="4 5" key="1">
    <citation type="journal article" date="2010" name="Stand. Genomic Sci.">
        <title>Complete genome sequence of Thermosphaera aggregans type strain (M11TL).</title>
        <authorList>
            <person name="Spring S."/>
            <person name="Rachel R."/>
            <person name="Lapidus A."/>
            <person name="Davenport K."/>
            <person name="Tice H."/>
            <person name="Copeland A."/>
            <person name="Cheng J.F."/>
            <person name="Lucas S."/>
            <person name="Chen F."/>
            <person name="Nolan M."/>
            <person name="Bruce D."/>
            <person name="Goodwin L."/>
            <person name="Pitluck S."/>
            <person name="Ivanova N."/>
            <person name="Mavromatis K."/>
            <person name="Ovchinnikova G."/>
            <person name="Pati A."/>
            <person name="Chen A."/>
            <person name="Palaniappan K."/>
            <person name="Land M."/>
            <person name="Hauser L."/>
            <person name="Chang Y.J."/>
            <person name="Jeffries C.C."/>
            <person name="Brettin T."/>
            <person name="Detter J.C."/>
            <person name="Tapia R."/>
            <person name="Han C."/>
            <person name="Heimerl T."/>
            <person name="Weikl F."/>
            <person name="Brambilla E."/>
            <person name="Goker M."/>
            <person name="Bristow J."/>
            <person name="Eisen J.A."/>
            <person name="Markowitz V."/>
            <person name="Hugenholtz P."/>
            <person name="Kyrpides N.C."/>
            <person name="Klenk H.P."/>
        </authorList>
    </citation>
    <scope>NUCLEOTIDE SEQUENCE [LARGE SCALE GENOMIC DNA]</scope>
    <source>
        <strain evidence="5">DSM 11486 / M11TL</strain>
    </source>
</reference>
<dbReference type="RefSeq" id="WP_013129487.1">
    <property type="nucleotide sequence ID" value="NC_014160.1"/>
</dbReference>
<sequence length="344" mass="36752">MDAFITLLHGAGGQESHDLIESLIVKKVPPLLRYALEGHGLDILDDGSFIKVGDSYIVFTSDSYTVKPVFYPGGNIGELAASGVLNDLVMMGAKPVAFLDNIIVEEGFPVEDLEKIIDSLVKVLKENNVSLIGGDFKVMPKGSLDKIVISGFGIGVSQGAPIIDHVRPGDVIVVTNSIAEHGAAILASQLGIDAENLSLKSDSKPLVKTVLPVIEKYRPHIHAARDPTRGGVSAILNEWVRGREVSIIVDESKIPIREDVRTFLEMLGIDPLTVASEGVAVLSVSREVGDEVVGALKSMGENPQVIGEVVIPEEPSYKGKVIGFTEVGGKRIIRGEALNLPRIC</sequence>
<dbReference type="CDD" id="cd02197">
    <property type="entry name" value="HypE"/>
    <property type="match status" value="1"/>
</dbReference>
<gene>
    <name evidence="4" type="ordered locus">Tagg_0621</name>
</gene>
<dbReference type="EMBL" id="CP001939">
    <property type="protein sequence ID" value="ADG90894.1"/>
    <property type="molecule type" value="Genomic_DNA"/>
</dbReference>
<dbReference type="Proteomes" id="UP000002376">
    <property type="component" value="Chromosome"/>
</dbReference>
<evidence type="ECO:0000259" key="3">
    <source>
        <dbReference type="Pfam" id="PF02769"/>
    </source>
</evidence>
<dbReference type="Pfam" id="PF02769">
    <property type="entry name" value="AIRS_C"/>
    <property type="match status" value="1"/>
</dbReference>
<dbReference type="KEGG" id="tag:Tagg_0621"/>
<evidence type="ECO:0000259" key="2">
    <source>
        <dbReference type="Pfam" id="PF00586"/>
    </source>
</evidence>
<dbReference type="PIRSF" id="PIRSF005644">
    <property type="entry name" value="Hdrgns_mtr_HypE"/>
    <property type="match status" value="1"/>
</dbReference>